<dbReference type="STRING" id="1419482.SAMN05444266_103345"/>
<dbReference type="Proteomes" id="UP000184420">
    <property type="component" value="Unassembled WGS sequence"/>
</dbReference>
<feature type="domain" description="Heparinase II/III-like C-terminal" evidence="3">
    <location>
        <begin position="428"/>
        <end position="558"/>
    </location>
</feature>
<dbReference type="OrthoDB" id="9793856at2"/>
<dbReference type="InterPro" id="IPR012480">
    <property type="entry name" value="Hepar_II_III_C"/>
</dbReference>
<evidence type="ECO:0000313" key="4">
    <source>
        <dbReference type="EMBL" id="SHL43987.1"/>
    </source>
</evidence>
<dbReference type="GO" id="GO:0016829">
    <property type="term" value="F:lyase activity"/>
    <property type="evidence" value="ECO:0007669"/>
    <property type="project" value="InterPro"/>
</dbReference>
<feature type="chain" id="PRO_5012771087" evidence="2">
    <location>
        <begin position="20"/>
        <end position="651"/>
    </location>
</feature>
<evidence type="ECO:0000256" key="1">
    <source>
        <dbReference type="ARBA" id="ARBA00004196"/>
    </source>
</evidence>
<dbReference type="AlphaFoldDB" id="A0A1M7AMW9"/>
<dbReference type="GO" id="GO:0030313">
    <property type="term" value="C:cell envelope"/>
    <property type="evidence" value="ECO:0007669"/>
    <property type="project" value="UniProtKB-SubCell"/>
</dbReference>
<sequence length="651" mass="73635">MKKTLLFFGVLLATVTLQAQNLLSGRYGERELAAKLIPRDKWEPFPSRDNRAVWTTVDPKLAANTIKAAEGYLNYEWPGIPATISMLIVRTGDRRQYQDIANRKRDVLATLMMAEVYENKGRFTDDIINGIWSICEESFWGASAHLPKGKDGGLPDVANPFVELFSAETAELLGWVDYFIGDKLDAASPLIRKRIYDETNRRVFTPLMTNHHGWMGITSSGRRPNNWNPWISSNWLCAVLLLERNEQVRAATVSKILYTLDQFLNPYPQDGGCDEGPGYWSGAAASLYDNICMLNLATNNAFSYVLKDEKVKHMAQFIYKAQISEKYFIDFADADPQPGMNGSLVYRFGKDVGDPDMMKFGAWYIDNDRDGIWRGTYMYYRNFYSLFMKDEFRKAEKGLPLLENVWWPDLEVMTARDNGGTAKGFYVAAKGGNNDESHNHNDVGNFIVYYDGLPVLIDVGRGTYTARTFSGQRYDIWFNRSDFHNLPTVNGYTQPNGPAYKATAVSSTSNKSGSIMKLDLAKAYPAEAGINNWNRTVQLVKKQKVVVEDLVSLKRTDSLTQHLMTCFPAEVTAPGVITIHAEERDYQLNYSSKMKATVEKLVLTKMEDKGIIQKWGDSIYRINLEVVKPAAKEKFVYTITPSKQTASAKGR</sequence>
<reference evidence="4 5" key="1">
    <citation type="submission" date="2016-11" db="EMBL/GenBank/DDBJ databases">
        <authorList>
            <person name="Jaros S."/>
            <person name="Januszkiewicz K."/>
            <person name="Wedrychowicz H."/>
        </authorList>
    </citation>
    <scope>NUCLEOTIDE SEQUENCE [LARGE SCALE GENOMIC DNA]</scope>
    <source>
        <strain evidence="4 5">DSM 27406</strain>
    </source>
</reference>
<dbReference type="InterPro" id="IPR008929">
    <property type="entry name" value="Chondroitin_lyas"/>
</dbReference>
<evidence type="ECO:0000259" key="3">
    <source>
        <dbReference type="Pfam" id="PF07940"/>
    </source>
</evidence>
<accession>A0A1M7AMW9</accession>
<gene>
    <name evidence="4" type="ORF">SAMN05444266_103345</name>
</gene>
<feature type="signal peptide" evidence="2">
    <location>
        <begin position="1"/>
        <end position="19"/>
    </location>
</feature>
<dbReference type="RefSeq" id="WP_073080132.1">
    <property type="nucleotide sequence ID" value="NZ_FRBL01000003.1"/>
</dbReference>
<protein>
    <submittedName>
        <fullName evidence="4">Heparinase II/III-like protein</fullName>
    </submittedName>
</protein>
<comment type="subcellular location">
    <subcellularLocation>
        <location evidence="1">Cell envelope</location>
    </subcellularLocation>
</comment>
<dbReference type="Gene3D" id="2.70.98.70">
    <property type="match status" value="1"/>
</dbReference>
<evidence type="ECO:0000313" key="5">
    <source>
        <dbReference type="Proteomes" id="UP000184420"/>
    </source>
</evidence>
<dbReference type="SUPFAM" id="SSF48230">
    <property type="entry name" value="Chondroitin AC/alginate lyase"/>
    <property type="match status" value="1"/>
</dbReference>
<dbReference type="Pfam" id="PF07940">
    <property type="entry name" value="Hepar_II_III_C"/>
    <property type="match status" value="1"/>
</dbReference>
<dbReference type="Gene3D" id="1.50.10.100">
    <property type="entry name" value="Chondroitin AC/alginate lyase"/>
    <property type="match status" value="1"/>
</dbReference>
<proteinExistence type="predicted"/>
<keyword evidence="2" id="KW-0732">Signal</keyword>
<keyword evidence="5" id="KW-1185">Reference proteome</keyword>
<dbReference type="EMBL" id="FRBL01000003">
    <property type="protein sequence ID" value="SHL43987.1"/>
    <property type="molecule type" value="Genomic_DNA"/>
</dbReference>
<evidence type="ECO:0000256" key="2">
    <source>
        <dbReference type="SAM" id="SignalP"/>
    </source>
</evidence>
<name>A0A1M7AMW9_9BACT</name>
<organism evidence="4 5">
    <name type="scientific">Chitinophaga jiangningensis</name>
    <dbReference type="NCBI Taxonomy" id="1419482"/>
    <lineage>
        <taxon>Bacteria</taxon>
        <taxon>Pseudomonadati</taxon>
        <taxon>Bacteroidota</taxon>
        <taxon>Chitinophagia</taxon>
        <taxon>Chitinophagales</taxon>
        <taxon>Chitinophagaceae</taxon>
        <taxon>Chitinophaga</taxon>
    </lineage>
</organism>